<keyword evidence="1" id="KW-0472">Membrane</keyword>
<feature type="transmembrane region" description="Helical" evidence="1">
    <location>
        <begin position="52"/>
        <end position="78"/>
    </location>
</feature>
<gene>
    <name evidence="2" type="ORF">FU658_08690</name>
</gene>
<evidence type="ECO:0000313" key="3">
    <source>
        <dbReference type="Proteomes" id="UP000321248"/>
    </source>
</evidence>
<evidence type="ECO:0000256" key="1">
    <source>
        <dbReference type="SAM" id="Phobius"/>
    </source>
</evidence>
<dbReference type="EMBL" id="VRTS01000005">
    <property type="protein sequence ID" value="TXK62303.1"/>
    <property type="molecule type" value="Genomic_DNA"/>
</dbReference>
<feature type="transmembrane region" description="Helical" evidence="1">
    <location>
        <begin position="111"/>
        <end position="131"/>
    </location>
</feature>
<keyword evidence="3" id="KW-1185">Reference proteome</keyword>
<evidence type="ECO:0000313" key="2">
    <source>
        <dbReference type="EMBL" id="TXK62303.1"/>
    </source>
</evidence>
<feature type="transmembrane region" description="Helical" evidence="1">
    <location>
        <begin position="85"/>
        <end position="105"/>
    </location>
</feature>
<reference evidence="2 3" key="1">
    <citation type="submission" date="2019-08" db="EMBL/GenBank/DDBJ databases">
        <authorList>
            <person name="Karlyshev A.V."/>
        </authorList>
    </citation>
    <scope>NUCLEOTIDE SEQUENCE [LARGE SCALE GENOMIC DNA]</scope>
    <source>
        <strain evidence="2 3">Alg18-2.2</strain>
    </source>
</reference>
<comment type="caution">
    <text evidence="2">The sequence shown here is derived from an EMBL/GenBank/DDBJ whole genome shotgun (WGS) entry which is preliminary data.</text>
</comment>
<name>A0A5C8KNB2_9GAMM</name>
<keyword evidence="1" id="KW-0812">Transmembrane</keyword>
<dbReference type="AlphaFoldDB" id="A0A5C8KNB2"/>
<dbReference type="Proteomes" id="UP000321248">
    <property type="component" value="Unassembled WGS sequence"/>
</dbReference>
<proteinExistence type="predicted"/>
<dbReference type="OrthoDB" id="6025129at2"/>
<organism evidence="2 3">
    <name type="scientific">Alkalisalibacterium limincola</name>
    <dbReference type="NCBI Taxonomy" id="2699169"/>
    <lineage>
        <taxon>Bacteria</taxon>
        <taxon>Pseudomonadati</taxon>
        <taxon>Pseudomonadota</taxon>
        <taxon>Gammaproteobacteria</taxon>
        <taxon>Lysobacterales</taxon>
        <taxon>Lysobacteraceae</taxon>
        <taxon>Alkalisalibacterium</taxon>
    </lineage>
</organism>
<feature type="transmembrane region" description="Helical" evidence="1">
    <location>
        <begin position="7"/>
        <end position="32"/>
    </location>
</feature>
<protein>
    <submittedName>
        <fullName evidence="2">Uncharacterized protein</fullName>
    </submittedName>
</protein>
<sequence length="139" mass="14334">MRALRYIAAVVAGIVVAGVVVFAVEAAGHAAFPPPEGLDFRDAAQMEAHLRSLPVAAFAFVMAAWALGALLGGIVAALIAPTRKVLMACIIGGFILAGAVTNLVMIPHPPWFAISAPLLVVAATGLAAFVGTRWPRRPD</sequence>
<accession>A0A5C8KNB2</accession>
<dbReference type="RefSeq" id="WP_147891722.1">
    <property type="nucleotide sequence ID" value="NZ_VRTS01000005.1"/>
</dbReference>
<keyword evidence="1" id="KW-1133">Transmembrane helix</keyword>